<keyword evidence="3" id="KW-1185">Reference proteome</keyword>
<reference evidence="3" key="1">
    <citation type="submission" date="2016-01" db="EMBL/GenBank/DDBJ databases">
        <authorList>
            <person name="Mitreva M."/>
            <person name="Pepin K.H."/>
            <person name="Mihindukulasuriya K.A."/>
            <person name="Fulton R."/>
            <person name="Fronick C."/>
            <person name="O'Laughlin M."/>
            <person name="Miner T."/>
            <person name="Herter B."/>
            <person name="Rosa B.A."/>
            <person name="Cordes M."/>
            <person name="Tomlinson C."/>
            <person name="Wollam A."/>
            <person name="Palsikar V.B."/>
            <person name="Mardis E.R."/>
            <person name="Wilson R.K."/>
        </authorList>
    </citation>
    <scope>NUCLEOTIDE SEQUENCE [LARGE SCALE GENOMIC DNA]</scope>
    <source>
        <strain evidence="3">MJR8151</strain>
    </source>
</reference>
<protein>
    <submittedName>
        <fullName evidence="2">Protein phosphatase 2C</fullName>
    </submittedName>
</protein>
<dbReference type="SUPFAM" id="SSF81606">
    <property type="entry name" value="PP2C-like"/>
    <property type="match status" value="1"/>
</dbReference>
<dbReference type="InterPro" id="IPR036457">
    <property type="entry name" value="PPM-type-like_dom_sf"/>
</dbReference>
<dbReference type="SMART" id="SM00332">
    <property type="entry name" value="PP2Cc"/>
    <property type="match status" value="1"/>
</dbReference>
<dbReference type="Gene3D" id="3.60.40.10">
    <property type="entry name" value="PPM-type phosphatase domain"/>
    <property type="match status" value="1"/>
</dbReference>
<dbReference type="RefSeq" id="WP_060929416.1">
    <property type="nucleotide sequence ID" value="NZ_CAMPNK010000014.1"/>
</dbReference>
<dbReference type="PROSITE" id="PS51746">
    <property type="entry name" value="PPM_2"/>
    <property type="match status" value="1"/>
</dbReference>
<dbReference type="NCBIfam" id="NF033484">
    <property type="entry name" value="Stp1_PP2C_phos"/>
    <property type="match status" value="1"/>
</dbReference>
<evidence type="ECO:0000313" key="2">
    <source>
        <dbReference type="EMBL" id="KWZ77987.1"/>
    </source>
</evidence>
<feature type="domain" description="PPM-type phosphatase" evidence="1">
    <location>
        <begin position="2"/>
        <end position="241"/>
    </location>
</feature>
<evidence type="ECO:0000313" key="3">
    <source>
        <dbReference type="Proteomes" id="UP000070383"/>
    </source>
</evidence>
<dbReference type="PATRIC" id="fig|33036.3.peg.1027"/>
<dbReference type="InterPro" id="IPR001932">
    <property type="entry name" value="PPM-type_phosphatase-like_dom"/>
</dbReference>
<proteinExistence type="predicted"/>
<accession>A0A133KEP2</accession>
<evidence type="ECO:0000259" key="1">
    <source>
        <dbReference type="PROSITE" id="PS51746"/>
    </source>
</evidence>
<dbReference type="InterPro" id="IPR015655">
    <property type="entry name" value="PP2C"/>
</dbReference>
<gene>
    <name evidence="2" type="ORF">HMPREF3200_01036</name>
</gene>
<dbReference type="Pfam" id="PF13672">
    <property type="entry name" value="PP2C_2"/>
    <property type="match status" value="1"/>
</dbReference>
<dbReference type="EMBL" id="LRPM01000039">
    <property type="protein sequence ID" value="KWZ77987.1"/>
    <property type="molecule type" value="Genomic_DNA"/>
</dbReference>
<dbReference type="STRING" id="33036.HMPREF3200_01036"/>
<dbReference type="Proteomes" id="UP000070383">
    <property type="component" value="Unassembled WGS sequence"/>
</dbReference>
<dbReference type="GO" id="GO:0004722">
    <property type="term" value="F:protein serine/threonine phosphatase activity"/>
    <property type="evidence" value="ECO:0007669"/>
    <property type="project" value="InterPro"/>
</dbReference>
<sequence>MKFSTISNIGKVRQENEDAYANTSLGDLDFFIVADGMGGHSRGEVASKLASKSYIDFVEKAKINDYPSLSILQEDAIKYANEKIYCLSDDSEGLRMGTTVVCMVIDEKNRTYHISHVGDSRIYIYQDKKLSLKTRDHSLINDLIDTGSLTEDEAKNFINRSAITKAVGTEKEIEPESSTFSMKDGDVILMFTDGLSNELSDEEITKVVDDNDDAYEISSKLIELALNKGGRDNITVTTILI</sequence>
<dbReference type="PANTHER" id="PTHR47992">
    <property type="entry name" value="PROTEIN PHOSPHATASE"/>
    <property type="match status" value="1"/>
</dbReference>
<dbReference type="OrthoDB" id="9801841at2"/>
<comment type="caution">
    <text evidence="2">The sequence shown here is derived from an EMBL/GenBank/DDBJ whole genome shotgun (WGS) entry which is preliminary data.</text>
</comment>
<dbReference type="CDD" id="cd00143">
    <property type="entry name" value="PP2Cc"/>
    <property type="match status" value="1"/>
</dbReference>
<name>A0A133KEP2_9FIRM</name>
<organism evidence="2 3">
    <name type="scientific">Anaerococcus tetradius</name>
    <dbReference type="NCBI Taxonomy" id="33036"/>
    <lineage>
        <taxon>Bacteria</taxon>
        <taxon>Bacillati</taxon>
        <taxon>Bacillota</taxon>
        <taxon>Tissierellia</taxon>
        <taxon>Tissierellales</taxon>
        <taxon>Peptoniphilaceae</taxon>
        <taxon>Anaerococcus</taxon>
    </lineage>
</organism>
<dbReference type="AlphaFoldDB" id="A0A133KEP2"/>
<dbReference type="SMART" id="SM00331">
    <property type="entry name" value="PP2C_SIG"/>
    <property type="match status" value="1"/>
</dbReference>